<dbReference type="InterPro" id="IPR005537">
    <property type="entry name" value="RAMP_III_fam"/>
</dbReference>
<protein>
    <recommendedName>
        <fullName evidence="2">CRISPR system Cms endoribonuclease Csm3</fullName>
    </recommendedName>
    <alternativeName>
        <fullName evidence="8">CRISPR type III A-associated RAMP protein Csm3</fullName>
    </alternativeName>
</protein>
<dbReference type="GO" id="GO:0016787">
    <property type="term" value="F:hydrolase activity"/>
    <property type="evidence" value="ECO:0007669"/>
    <property type="project" value="UniProtKB-KW"/>
</dbReference>
<name>A0A286U218_9BACT</name>
<dbReference type="PANTHER" id="PTHR35579:SF3">
    <property type="entry name" value="CRISPR SYSTEM CMS ENDORIBONUCLEASE CSM3"/>
    <property type="match status" value="1"/>
</dbReference>
<sequence length="295" mass="32858">MGKKEYNIGLLGNIIIKGTIDVITGLHIGASSDTVEIGGIDSPVIKHPVTGAPYIPGSSLKGKMRSFTEKQIAVTDRSFKFNRSSGTRQNQVKQHVCDDIDYSYKEDDNKGSKNCCVCRIYGATGDNGGRNHPARIIVRDCKLMNEEKIKQDALYIFEAKMENAIDRITASANPRTIERVPAGANFEFEIVYKVQVITEYNNENQKFLENDLEHLSKDIQNIFEALSLIEKDGLGGSVSRGYGQVEFSLTIEECKYYKIGGGSELFLPEKEGNIISDLEELRVNNFDNLKSLVKS</sequence>
<keyword evidence="4" id="KW-0255">Endonuclease</keyword>
<evidence type="ECO:0000256" key="2">
    <source>
        <dbReference type="ARBA" id="ARBA00022150"/>
    </source>
</evidence>
<dbReference type="InterPro" id="IPR013412">
    <property type="entry name" value="CRISPR-assoc_RAMP_Csm3"/>
</dbReference>
<dbReference type="NCBIfam" id="TIGR02582">
    <property type="entry name" value="cas7_TM1809"/>
    <property type="match status" value="1"/>
</dbReference>
<evidence type="ECO:0000256" key="7">
    <source>
        <dbReference type="ARBA" id="ARBA00023118"/>
    </source>
</evidence>
<dbReference type="GO" id="GO:0051607">
    <property type="term" value="P:defense response to virus"/>
    <property type="evidence" value="ECO:0007669"/>
    <property type="project" value="UniProtKB-KW"/>
</dbReference>
<gene>
    <name evidence="10" type="ORF">SCALIN_C28_0366</name>
</gene>
<evidence type="ECO:0000313" key="11">
    <source>
        <dbReference type="Proteomes" id="UP000218542"/>
    </source>
</evidence>
<evidence type="ECO:0000256" key="5">
    <source>
        <dbReference type="ARBA" id="ARBA00022801"/>
    </source>
</evidence>
<dbReference type="GO" id="GO:0004519">
    <property type="term" value="F:endonuclease activity"/>
    <property type="evidence" value="ECO:0007669"/>
    <property type="project" value="UniProtKB-KW"/>
</dbReference>
<accession>A0A286U218</accession>
<organism evidence="10 11">
    <name type="scientific">Candidatus Scalindua japonica</name>
    <dbReference type="NCBI Taxonomy" id="1284222"/>
    <lineage>
        <taxon>Bacteria</taxon>
        <taxon>Pseudomonadati</taxon>
        <taxon>Planctomycetota</taxon>
        <taxon>Candidatus Brocadiia</taxon>
        <taxon>Candidatus Brocadiales</taxon>
        <taxon>Candidatus Scalinduaceae</taxon>
        <taxon>Candidatus Scalindua</taxon>
    </lineage>
</organism>
<dbReference type="AlphaFoldDB" id="A0A286U218"/>
<keyword evidence="7" id="KW-0051">Antiviral defense</keyword>
<dbReference type="PANTHER" id="PTHR35579">
    <property type="entry name" value="CRISPR SYSTEM CMS ENDORIBONUCLEASE CSM3"/>
    <property type="match status" value="1"/>
</dbReference>
<evidence type="ECO:0000313" key="10">
    <source>
        <dbReference type="EMBL" id="GAX62162.1"/>
    </source>
</evidence>
<dbReference type="Proteomes" id="UP000218542">
    <property type="component" value="Unassembled WGS sequence"/>
</dbReference>
<evidence type="ECO:0000256" key="8">
    <source>
        <dbReference type="ARBA" id="ARBA00033183"/>
    </source>
</evidence>
<dbReference type="InterPro" id="IPR052216">
    <property type="entry name" value="CRISPR_Csm3_endoribonuclease"/>
</dbReference>
<keyword evidence="11" id="KW-1185">Reference proteome</keyword>
<comment type="similarity">
    <text evidence="1">Belongs to the CRISPR-associated Csm3 family.</text>
</comment>
<evidence type="ECO:0000256" key="3">
    <source>
        <dbReference type="ARBA" id="ARBA00022722"/>
    </source>
</evidence>
<reference evidence="11" key="1">
    <citation type="journal article" date="2017" name="Environ. Microbiol. Rep.">
        <title>Genetic Diversity of Marine Anaerobic Ammonium-Oxidizing Bacteria as Revealed by Genomic and Proteomic Analyses of 'Candidatus Scalindua japonica'.</title>
        <authorList>
            <person name="Oshiki M."/>
            <person name="Mizuto K."/>
            <person name="Kimura Z."/>
            <person name="Kindaichi T."/>
            <person name="Satoh H."/>
            <person name="Okabe S."/>
        </authorList>
    </citation>
    <scope>NUCLEOTIDE SEQUENCE [LARGE SCALE GENOMIC DNA]</scope>
    <source>
        <strain evidence="11">husup-a2</strain>
    </source>
</reference>
<dbReference type="EMBL" id="BAOS01000028">
    <property type="protein sequence ID" value="GAX62162.1"/>
    <property type="molecule type" value="Genomic_DNA"/>
</dbReference>
<evidence type="ECO:0000256" key="4">
    <source>
        <dbReference type="ARBA" id="ARBA00022759"/>
    </source>
</evidence>
<evidence type="ECO:0000259" key="9">
    <source>
        <dbReference type="Pfam" id="PF03787"/>
    </source>
</evidence>
<dbReference type="RefSeq" id="WP_096895531.1">
    <property type="nucleotide sequence ID" value="NZ_BAOS01000028.1"/>
</dbReference>
<evidence type="ECO:0000256" key="6">
    <source>
        <dbReference type="ARBA" id="ARBA00022884"/>
    </source>
</evidence>
<dbReference type="GO" id="GO:0003723">
    <property type="term" value="F:RNA binding"/>
    <property type="evidence" value="ECO:0007669"/>
    <property type="project" value="UniProtKB-KW"/>
</dbReference>
<keyword evidence="6" id="KW-0694">RNA-binding</keyword>
<proteinExistence type="inferred from homology"/>
<dbReference type="Pfam" id="PF03787">
    <property type="entry name" value="RAMPs"/>
    <property type="match status" value="1"/>
</dbReference>
<keyword evidence="3" id="KW-0540">Nuclease</keyword>
<evidence type="ECO:0000256" key="1">
    <source>
        <dbReference type="ARBA" id="ARBA00006342"/>
    </source>
</evidence>
<dbReference type="OrthoDB" id="1063910at2"/>
<comment type="caution">
    <text evidence="10">The sequence shown here is derived from an EMBL/GenBank/DDBJ whole genome shotgun (WGS) entry which is preliminary data.</text>
</comment>
<keyword evidence="5" id="KW-0378">Hydrolase</keyword>
<feature type="domain" description="CRISPR type III-associated protein" evidence="9">
    <location>
        <begin position="19"/>
        <end position="246"/>
    </location>
</feature>